<proteinExistence type="predicted"/>
<sequence length="652" mass="74197">MEHAGVSRQQCVLCQRVAEAEEDVAAVLGRQSYDGYTSVFQLSRSHANQVKVHPSEKLTTVCRRPLCTSCPRASRAFLFHRDCHNLLQIVLQLAERRITFNEIWEFASALVPSFPISDMTRIERERTSFEECFIDDSCLQGLIHAIQVPSRQQARFLRCYFTWMKPFFILPTELRLRIAQFAWPCAYQYVPVLMSETQRLLEHMRATRVNRLRETRIHFQHEIYAIRFAYAGISYISGFQCTPSPGSQLIWKGAQVQRIIVALDEMGVIDIRFLEKGSETIDPPLKKAGWYKVLSAASKDSVSEMAVQSNALFVKNVSSQDNDNLLWDIPNPPMLELQSSYGLPAALKPNSDCEQFSNRMRYVALTDGIRGLTVSCDRASNVSIHSHPTDPAQAKDFYERIEAGCGSSLVWIYFPLAIGERVSRAWIREVDSNLNICDPVVVIYTNFGRLCVFGPYINPPHHGSYRFRLLGNTSNHSVMAFCYNDLGARSPERRLKIAVISNPGNQHICTAIPLEPRLPISLSLPPGGGAPNRDWYYSEACLEDIVGMQLCVDEHQPHRPCIGILVHHSQQSEVLGQWRFDRTVSEIFQKPLCIYYRKAFRESKPYIKEVCFDGGRDGMTGEGDWEAVKMRGKLVWWFSLRASLIIAPDDIA</sequence>
<dbReference type="EMBL" id="KV749262">
    <property type="protein sequence ID" value="OCL10332.1"/>
    <property type="molecule type" value="Genomic_DNA"/>
</dbReference>
<evidence type="ECO:0000313" key="2">
    <source>
        <dbReference type="Proteomes" id="UP000250140"/>
    </source>
</evidence>
<protein>
    <submittedName>
        <fullName evidence="1">Uncharacterized protein</fullName>
    </submittedName>
</protein>
<dbReference type="Proteomes" id="UP000250140">
    <property type="component" value="Unassembled WGS sequence"/>
</dbReference>
<organism evidence="1 2">
    <name type="scientific">Glonium stellatum</name>
    <dbReference type="NCBI Taxonomy" id="574774"/>
    <lineage>
        <taxon>Eukaryota</taxon>
        <taxon>Fungi</taxon>
        <taxon>Dikarya</taxon>
        <taxon>Ascomycota</taxon>
        <taxon>Pezizomycotina</taxon>
        <taxon>Dothideomycetes</taxon>
        <taxon>Pleosporomycetidae</taxon>
        <taxon>Gloniales</taxon>
        <taxon>Gloniaceae</taxon>
        <taxon>Glonium</taxon>
    </lineage>
</organism>
<accession>A0A8E2F4D7</accession>
<evidence type="ECO:0000313" key="1">
    <source>
        <dbReference type="EMBL" id="OCL10332.1"/>
    </source>
</evidence>
<keyword evidence="2" id="KW-1185">Reference proteome</keyword>
<reference evidence="1 2" key="1">
    <citation type="journal article" date="2016" name="Nat. Commun.">
        <title>Ectomycorrhizal ecology is imprinted in the genome of the dominant symbiotic fungus Cenococcum geophilum.</title>
        <authorList>
            <consortium name="DOE Joint Genome Institute"/>
            <person name="Peter M."/>
            <person name="Kohler A."/>
            <person name="Ohm R.A."/>
            <person name="Kuo A."/>
            <person name="Krutzmann J."/>
            <person name="Morin E."/>
            <person name="Arend M."/>
            <person name="Barry K.W."/>
            <person name="Binder M."/>
            <person name="Choi C."/>
            <person name="Clum A."/>
            <person name="Copeland A."/>
            <person name="Grisel N."/>
            <person name="Haridas S."/>
            <person name="Kipfer T."/>
            <person name="LaButti K."/>
            <person name="Lindquist E."/>
            <person name="Lipzen A."/>
            <person name="Maire R."/>
            <person name="Meier B."/>
            <person name="Mihaltcheva S."/>
            <person name="Molinier V."/>
            <person name="Murat C."/>
            <person name="Poggeler S."/>
            <person name="Quandt C.A."/>
            <person name="Sperisen C."/>
            <person name="Tritt A."/>
            <person name="Tisserant E."/>
            <person name="Crous P.W."/>
            <person name="Henrissat B."/>
            <person name="Nehls U."/>
            <person name="Egli S."/>
            <person name="Spatafora J.W."/>
            <person name="Grigoriev I.V."/>
            <person name="Martin F.M."/>
        </authorList>
    </citation>
    <scope>NUCLEOTIDE SEQUENCE [LARGE SCALE GENOMIC DNA]</scope>
    <source>
        <strain evidence="1 2">CBS 207.34</strain>
    </source>
</reference>
<name>A0A8E2F4D7_9PEZI</name>
<dbReference type="AlphaFoldDB" id="A0A8E2F4D7"/>
<dbReference type="OrthoDB" id="3688094at2759"/>
<gene>
    <name evidence="1" type="ORF">AOQ84DRAFT_387585</name>
</gene>